<keyword evidence="4" id="KW-0067">ATP-binding</keyword>
<dbReference type="RefSeq" id="WP_345317106.1">
    <property type="nucleotide sequence ID" value="NZ_BAABLF010000014.1"/>
</dbReference>
<dbReference type="NCBIfam" id="TIGR01923">
    <property type="entry name" value="menE"/>
    <property type="match status" value="1"/>
</dbReference>
<evidence type="ECO:0000256" key="1">
    <source>
        <dbReference type="ARBA" id="ARBA00022428"/>
    </source>
</evidence>
<sequence>MSLITCPLHTAARRFGEALAIDGQGHPMSYIELDGRVSALCHHLQQQGVRAGHHLGYIGKNRLEGILLLYAAMRLGAVFVPLSPRFPEAQQQQLITELRIQWLWHDEASPVECTARPLTLTSGYEPTLWRFDASAPVSMILTSGSSGHPKAAMHHTLNHLAAAEGSQDRTPLAKGDRWLLSLPLFHIGGLAILWRCLGCGATVVLPDSPDPAEALANQALTHLSLVATQLKRILDREQGTELLGSLKVLLLGGGPIPAPLLEALKSLPLKALTSYGMTEMGSQITTGPANAEGLSGFPLAGRQVRIEEGIIQVRGESRFLGYYRDGNLETPFDHEGWFSTKDRGQWVGEQLKVLGRADNMFISGGENVQPEAIEAVLKRCEGVEEAVVVPVPDEEFGLLPVAVVKGDWDEAALNRRVMKKLPRFMRPRRYLPWSPALETGSLKVSRARVMEWVTRLDKKD</sequence>
<dbReference type="Proteomes" id="UP001501600">
    <property type="component" value="Unassembled WGS sequence"/>
</dbReference>
<protein>
    <submittedName>
        <fullName evidence="7">O-succinylbenzoate--CoA ligase</fullName>
    </submittedName>
</protein>
<keyword evidence="2 7" id="KW-0436">Ligase</keyword>
<dbReference type="InterPro" id="IPR042099">
    <property type="entry name" value="ANL_N_sf"/>
</dbReference>
<evidence type="ECO:0000259" key="5">
    <source>
        <dbReference type="Pfam" id="PF00501"/>
    </source>
</evidence>
<feature type="domain" description="AMP-dependent synthetase/ligase" evidence="5">
    <location>
        <begin position="9"/>
        <end position="323"/>
    </location>
</feature>
<dbReference type="PANTHER" id="PTHR43767:SF1">
    <property type="entry name" value="NONRIBOSOMAL PEPTIDE SYNTHASE PES1 (EUROFUNG)-RELATED"/>
    <property type="match status" value="1"/>
</dbReference>
<dbReference type="InterPro" id="IPR020845">
    <property type="entry name" value="AMP-binding_CS"/>
</dbReference>
<dbReference type="Gene3D" id="3.40.50.12780">
    <property type="entry name" value="N-terminal domain of ligase-like"/>
    <property type="match status" value="1"/>
</dbReference>
<keyword evidence="3" id="KW-0547">Nucleotide-binding</keyword>
<keyword evidence="8" id="KW-1185">Reference proteome</keyword>
<dbReference type="Pfam" id="PF13193">
    <property type="entry name" value="AMP-binding_C"/>
    <property type="match status" value="1"/>
</dbReference>
<dbReference type="PANTHER" id="PTHR43767">
    <property type="entry name" value="LONG-CHAIN-FATTY-ACID--COA LIGASE"/>
    <property type="match status" value="1"/>
</dbReference>
<dbReference type="CDD" id="cd17630">
    <property type="entry name" value="OSB_MenE-like"/>
    <property type="match status" value="1"/>
</dbReference>
<dbReference type="InterPro" id="IPR025110">
    <property type="entry name" value="AMP-bd_C"/>
</dbReference>
<dbReference type="PROSITE" id="PS00455">
    <property type="entry name" value="AMP_BINDING"/>
    <property type="match status" value="1"/>
</dbReference>
<keyword evidence="1" id="KW-0474">Menaquinone biosynthesis</keyword>
<organism evidence="7 8">
    <name type="scientific">Ferrimonas gelatinilytica</name>
    <dbReference type="NCBI Taxonomy" id="1255257"/>
    <lineage>
        <taxon>Bacteria</taxon>
        <taxon>Pseudomonadati</taxon>
        <taxon>Pseudomonadota</taxon>
        <taxon>Gammaproteobacteria</taxon>
        <taxon>Alteromonadales</taxon>
        <taxon>Ferrimonadaceae</taxon>
        <taxon>Ferrimonas</taxon>
    </lineage>
</organism>
<dbReference type="Pfam" id="PF00501">
    <property type="entry name" value="AMP-binding"/>
    <property type="match status" value="1"/>
</dbReference>
<evidence type="ECO:0000256" key="4">
    <source>
        <dbReference type="ARBA" id="ARBA00022840"/>
    </source>
</evidence>
<evidence type="ECO:0000256" key="2">
    <source>
        <dbReference type="ARBA" id="ARBA00022598"/>
    </source>
</evidence>
<evidence type="ECO:0000313" key="7">
    <source>
        <dbReference type="EMBL" id="GAA5192509.1"/>
    </source>
</evidence>
<evidence type="ECO:0000313" key="8">
    <source>
        <dbReference type="Proteomes" id="UP001501600"/>
    </source>
</evidence>
<dbReference type="InterPro" id="IPR050237">
    <property type="entry name" value="ATP-dep_AMP-bd_enzyme"/>
</dbReference>
<feature type="domain" description="AMP-binding enzyme C-terminal" evidence="6">
    <location>
        <begin position="373"/>
        <end position="430"/>
    </location>
</feature>
<dbReference type="Gene3D" id="3.30.300.30">
    <property type="match status" value="1"/>
</dbReference>
<dbReference type="EMBL" id="BAABLF010000014">
    <property type="protein sequence ID" value="GAA5192509.1"/>
    <property type="molecule type" value="Genomic_DNA"/>
</dbReference>
<accession>A0ABP9S8H2</accession>
<dbReference type="InterPro" id="IPR045851">
    <property type="entry name" value="AMP-bd_C_sf"/>
</dbReference>
<dbReference type="InterPro" id="IPR010192">
    <property type="entry name" value="MenE"/>
</dbReference>
<dbReference type="InterPro" id="IPR000873">
    <property type="entry name" value="AMP-dep_synth/lig_dom"/>
</dbReference>
<evidence type="ECO:0000256" key="3">
    <source>
        <dbReference type="ARBA" id="ARBA00022741"/>
    </source>
</evidence>
<evidence type="ECO:0000259" key="6">
    <source>
        <dbReference type="Pfam" id="PF13193"/>
    </source>
</evidence>
<gene>
    <name evidence="7" type="primary">menE</name>
    <name evidence="7" type="ORF">GCM10025772_21880</name>
</gene>
<name>A0ABP9S8H2_9GAMM</name>
<reference evidence="8" key="1">
    <citation type="journal article" date="2019" name="Int. J. Syst. Evol. Microbiol.">
        <title>The Global Catalogue of Microorganisms (GCM) 10K type strain sequencing project: providing services to taxonomists for standard genome sequencing and annotation.</title>
        <authorList>
            <consortium name="The Broad Institute Genomics Platform"/>
            <consortium name="The Broad Institute Genome Sequencing Center for Infectious Disease"/>
            <person name="Wu L."/>
            <person name="Ma J."/>
        </authorList>
    </citation>
    <scope>NUCLEOTIDE SEQUENCE [LARGE SCALE GENOMIC DNA]</scope>
    <source>
        <strain evidence="8">JCM 18720</strain>
    </source>
</reference>
<dbReference type="SUPFAM" id="SSF56801">
    <property type="entry name" value="Acetyl-CoA synthetase-like"/>
    <property type="match status" value="1"/>
</dbReference>
<dbReference type="GO" id="GO:0016874">
    <property type="term" value="F:ligase activity"/>
    <property type="evidence" value="ECO:0007669"/>
    <property type="project" value="UniProtKB-KW"/>
</dbReference>
<comment type="caution">
    <text evidence="7">The sequence shown here is derived from an EMBL/GenBank/DDBJ whole genome shotgun (WGS) entry which is preliminary data.</text>
</comment>
<proteinExistence type="predicted"/>